<dbReference type="Gene3D" id="3.40.30.10">
    <property type="entry name" value="Glutaredoxin"/>
    <property type="match status" value="1"/>
</dbReference>
<proteinExistence type="inferred from homology"/>
<keyword evidence="6" id="KW-1185">Reference proteome</keyword>
<evidence type="ECO:0000256" key="4">
    <source>
        <dbReference type="RuleBase" id="RU000499"/>
    </source>
</evidence>
<dbReference type="PRINTS" id="PR01011">
    <property type="entry name" value="GLUTPROXDASE"/>
</dbReference>
<dbReference type="CDD" id="cd00340">
    <property type="entry name" value="GSH_Peroxidase"/>
    <property type="match status" value="1"/>
</dbReference>
<dbReference type="PANTHER" id="PTHR11592:SF40">
    <property type="entry name" value="THIOREDOXIN_GLUTATHIONE PEROXIDASE BTUE"/>
    <property type="match status" value="1"/>
</dbReference>
<reference evidence="6" key="1">
    <citation type="journal article" date="2019" name="Int. J. Syst. Evol. Microbiol.">
        <title>The Global Catalogue of Microorganisms (GCM) 10K type strain sequencing project: providing services to taxonomists for standard genome sequencing and annotation.</title>
        <authorList>
            <consortium name="The Broad Institute Genomics Platform"/>
            <consortium name="The Broad Institute Genome Sequencing Center for Infectious Disease"/>
            <person name="Wu L."/>
            <person name="Ma J."/>
        </authorList>
    </citation>
    <scope>NUCLEOTIDE SEQUENCE [LARGE SCALE GENOMIC DNA]</scope>
    <source>
        <strain evidence="6">CCM 7480</strain>
    </source>
</reference>
<keyword evidence="3 4" id="KW-0560">Oxidoreductase</keyword>
<name>A0ABV7PP32_9BURK</name>
<accession>A0ABV7PP32</accession>
<dbReference type="Pfam" id="PF00255">
    <property type="entry name" value="GSHPx"/>
    <property type="match status" value="1"/>
</dbReference>
<evidence type="ECO:0000313" key="5">
    <source>
        <dbReference type="EMBL" id="MFC3460425.1"/>
    </source>
</evidence>
<dbReference type="InterPro" id="IPR029759">
    <property type="entry name" value="GPX_AS"/>
</dbReference>
<dbReference type="PROSITE" id="PS00460">
    <property type="entry name" value="GLUTATHIONE_PEROXID_1"/>
    <property type="match status" value="1"/>
</dbReference>
<dbReference type="RefSeq" id="WP_312547415.1">
    <property type="nucleotide sequence ID" value="NZ_JBHRVV010000001.1"/>
</dbReference>
<dbReference type="PIRSF" id="PIRSF000303">
    <property type="entry name" value="Glutathion_perox"/>
    <property type="match status" value="1"/>
</dbReference>
<gene>
    <name evidence="5" type="ORF">ACFOPH_19515</name>
</gene>
<comment type="caution">
    <text evidence="5">The sequence shown here is derived from an EMBL/GenBank/DDBJ whole genome shotgun (WGS) entry which is preliminary data.</text>
</comment>
<evidence type="ECO:0000256" key="1">
    <source>
        <dbReference type="ARBA" id="ARBA00006926"/>
    </source>
</evidence>
<sequence length="182" mass="20387">MSANLYDIPLRRLEGQSASLNDYRGKVMLIVNVASQCGLTPQYAGLEKLFEHYEERGLVVLGFPCNDFGAQEPGSETEIADFCQRNYGVRFPMFEKVEVNREARHPLYRELVQAQPQARQAEGSQFADKLAQHGLTPKNPSDVMWNFEKFLVDREGKVIARFAPDVKPDDPALVAAIEAALG</sequence>
<dbReference type="GO" id="GO:0004601">
    <property type="term" value="F:peroxidase activity"/>
    <property type="evidence" value="ECO:0007669"/>
    <property type="project" value="UniProtKB-KW"/>
</dbReference>
<dbReference type="PANTHER" id="PTHR11592">
    <property type="entry name" value="GLUTATHIONE PEROXIDASE"/>
    <property type="match status" value="1"/>
</dbReference>
<evidence type="ECO:0000256" key="2">
    <source>
        <dbReference type="ARBA" id="ARBA00022559"/>
    </source>
</evidence>
<keyword evidence="2 4" id="KW-0575">Peroxidase</keyword>
<protein>
    <recommendedName>
        <fullName evidence="4">Glutathione peroxidase</fullName>
    </recommendedName>
</protein>
<dbReference type="InterPro" id="IPR036249">
    <property type="entry name" value="Thioredoxin-like_sf"/>
</dbReference>
<dbReference type="InterPro" id="IPR000889">
    <property type="entry name" value="Glutathione_peroxidase"/>
</dbReference>
<evidence type="ECO:0000313" key="6">
    <source>
        <dbReference type="Proteomes" id="UP001595665"/>
    </source>
</evidence>
<dbReference type="EMBL" id="JBHRVV010000001">
    <property type="protein sequence ID" value="MFC3460425.1"/>
    <property type="molecule type" value="Genomic_DNA"/>
</dbReference>
<organism evidence="5 6">
    <name type="scientific">Massilia haematophila</name>
    <dbReference type="NCBI Taxonomy" id="457923"/>
    <lineage>
        <taxon>Bacteria</taxon>
        <taxon>Pseudomonadati</taxon>
        <taxon>Pseudomonadota</taxon>
        <taxon>Betaproteobacteria</taxon>
        <taxon>Burkholderiales</taxon>
        <taxon>Oxalobacteraceae</taxon>
        <taxon>Telluria group</taxon>
        <taxon>Massilia</taxon>
    </lineage>
</organism>
<dbReference type="Proteomes" id="UP001595665">
    <property type="component" value="Unassembled WGS sequence"/>
</dbReference>
<dbReference type="SUPFAM" id="SSF52833">
    <property type="entry name" value="Thioredoxin-like"/>
    <property type="match status" value="1"/>
</dbReference>
<comment type="similarity">
    <text evidence="1 4">Belongs to the glutathione peroxidase family.</text>
</comment>
<evidence type="ECO:0000256" key="3">
    <source>
        <dbReference type="ARBA" id="ARBA00023002"/>
    </source>
</evidence>
<dbReference type="PROSITE" id="PS51355">
    <property type="entry name" value="GLUTATHIONE_PEROXID_3"/>
    <property type="match status" value="1"/>
</dbReference>